<dbReference type="Proteomes" id="UP000886851">
    <property type="component" value="Unassembled WGS sequence"/>
</dbReference>
<gene>
    <name evidence="3" type="ORF">H9824_07720</name>
</gene>
<name>A0A9D1ZHR3_9BACE</name>
<protein>
    <submittedName>
        <fullName evidence="3">WYL domain-containing protein</fullName>
    </submittedName>
</protein>
<feature type="domain" description="WCX" evidence="2">
    <location>
        <begin position="225"/>
        <end position="298"/>
    </location>
</feature>
<evidence type="ECO:0000259" key="2">
    <source>
        <dbReference type="Pfam" id="PF25583"/>
    </source>
</evidence>
<evidence type="ECO:0000313" key="3">
    <source>
        <dbReference type="EMBL" id="HIY88575.1"/>
    </source>
</evidence>
<dbReference type="PROSITE" id="PS52050">
    <property type="entry name" value="WYL"/>
    <property type="match status" value="1"/>
</dbReference>
<accession>A0A9D1ZHR3</accession>
<dbReference type="PANTHER" id="PTHR34580">
    <property type="match status" value="1"/>
</dbReference>
<dbReference type="AlphaFoldDB" id="A0A9D1ZHR3"/>
<organism evidence="3 4">
    <name type="scientific">Candidatus Bacteroides pullicola</name>
    <dbReference type="NCBI Taxonomy" id="2838475"/>
    <lineage>
        <taxon>Bacteria</taxon>
        <taxon>Pseudomonadati</taxon>
        <taxon>Bacteroidota</taxon>
        <taxon>Bacteroidia</taxon>
        <taxon>Bacteroidales</taxon>
        <taxon>Bacteroidaceae</taxon>
        <taxon>Bacteroides</taxon>
    </lineage>
</organism>
<reference evidence="3" key="1">
    <citation type="journal article" date="2021" name="PeerJ">
        <title>Extensive microbial diversity within the chicken gut microbiome revealed by metagenomics and culture.</title>
        <authorList>
            <person name="Gilroy R."/>
            <person name="Ravi A."/>
            <person name="Getino M."/>
            <person name="Pursley I."/>
            <person name="Horton D.L."/>
            <person name="Alikhan N.F."/>
            <person name="Baker D."/>
            <person name="Gharbi K."/>
            <person name="Hall N."/>
            <person name="Watson M."/>
            <person name="Adriaenssens E.M."/>
            <person name="Foster-Nyarko E."/>
            <person name="Jarju S."/>
            <person name="Secka A."/>
            <person name="Antonio M."/>
            <person name="Oren A."/>
            <person name="Chaudhuri R.R."/>
            <person name="La Ragione R."/>
            <person name="Hildebrand F."/>
            <person name="Pallen M.J."/>
        </authorList>
    </citation>
    <scope>NUCLEOTIDE SEQUENCE</scope>
    <source>
        <strain evidence="3">Gambia2-208</strain>
    </source>
</reference>
<feature type="domain" description="WYL" evidence="1">
    <location>
        <begin position="126"/>
        <end position="190"/>
    </location>
</feature>
<dbReference type="InterPro" id="IPR057727">
    <property type="entry name" value="WCX_dom"/>
</dbReference>
<dbReference type="Pfam" id="PF13280">
    <property type="entry name" value="WYL"/>
    <property type="match status" value="1"/>
</dbReference>
<sequence length="303" mass="35889">MSKRLEGLQRWLIIINKLKESRTGVPTEELLGYVSRRMEERGFGAMNLRTLQRDFNDIESVFGIKITFDKKHYGYGIAAQDEHEWNRYEQLLLNFDLLNALAGDDTLASYVLPEHHRPLHSEWLFPLIGAIKRSHPVTFNYLLVRQDDKLETKKVNPHFLKESNQRWYLLAYEGDTLKTFGIDRIRNLQILDNEHFKRDTTIDIHSLFRDCYGIWDQTDIPVEDIELRYDALDGKFLKSVPLHHSQQVLADTPDEFRIALRLRITNDFVMELLSRSRSLEVIRPLHLRERVRQIYEDALKRNS</sequence>
<comment type="caution">
    <text evidence="3">The sequence shown here is derived from an EMBL/GenBank/DDBJ whole genome shotgun (WGS) entry which is preliminary data.</text>
</comment>
<reference evidence="3" key="2">
    <citation type="submission" date="2021-04" db="EMBL/GenBank/DDBJ databases">
        <authorList>
            <person name="Gilroy R."/>
        </authorList>
    </citation>
    <scope>NUCLEOTIDE SEQUENCE</scope>
    <source>
        <strain evidence="3">Gambia2-208</strain>
    </source>
</reference>
<dbReference type="Pfam" id="PF25583">
    <property type="entry name" value="WCX"/>
    <property type="match status" value="1"/>
</dbReference>
<evidence type="ECO:0000313" key="4">
    <source>
        <dbReference type="Proteomes" id="UP000886851"/>
    </source>
</evidence>
<proteinExistence type="predicted"/>
<dbReference type="InterPro" id="IPR051534">
    <property type="entry name" value="CBASS_pafABC_assoc_protein"/>
</dbReference>
<evidence type="ECO:0000259" key="1">
    <source>
        <dbReference type="Pfam" id="PF13280"/>
    </source>
</evidence>
<dbReference type="EMBL" id="DXCV01000052">
    <property type="protein sequence ID" value="HIY88575.1"/>
    <property type="molecule type" value="Genomic_DNA"/>
</dbReference>
<dbReference type="PANTHER" id="PTHR34580:SF9">
    <property type="entry name" value="SLL5097 PROTEIN"/>
    <property type="match status" value="1"/>
</dbReference>
<dbReference type="InterPro" id="IPR026881">
    <property type="entry name" value="WYL_dom"/>
</dbReference>